<dbReference type="Pfam" id="PF00172">
    <property type="entry name" value="Zn_clus"/>
    <property type="match status" value="1"/>
</dbReference>
<proteinExistence type="predicted"/>
<evidence type="ECO:0000313" key="4">
    <source>
        <dbReference type="EMBL" id="KAK5990592.1"/>
    </source>
</evidence>
<evidence type="ECO:0000256" key="2">
    <source>
        <dbReference type="SAM" id="MobiDB-lite"/>
    </source>
</evidence>
<dbReference type="CDD" id="cd00067">
    <property type="entry name" value="GAL4"/>
    <property type="match status" value="1"/>
</dbReference>
<feature type="compositionally biased region" description="Polar residues" evidence="2">
    <location>
        <begin position="17"/>
        <end position="26"/>
    </location>
</feature>
<evidence type="ECO:0000259" key="3">
    <source>
        <dbReference type="PROSITE" id="PS50048"/>
    </source>
</evidence>
<keyword evidence="1" id="KW-0539">Nucleus</keyword>
<accession>A0ABR0SEJ2</accession>
<dbReference type="EMBL" id="JAVFKD010000014">
    <property type="protein sequence ID" value="KAK5990592.1"/>
    <property type="molecule type" value="Genomic_DNA"/>
</dbReference>
<dbReference type="CDD" id="cd12148">
    <property type="entry name" value="fungal_TF_MHR"/>
    <property type="match status" value="1"/>
</dbReference>
<dbReference type="PANTHER" id="PTHR47256:SF1">
    <property type="entry name" value="ZN(II)2CYS6 TRANSCRIPTION FACTOR (EUROFUNG)"/>
    <property type="match status" value="1"/>
</dbReference>
<dbReference type="InterPro" id="IPR053187">
    <property type="entry name" value="Notoamide_regulator"/>
</dbReference>
<organism evidence="4 5">
    <name type="scientific">Cladobotryum mycophilum</name>
    <dbReference type="NCBI Taxonomy" id="491253"/>
    <lineage>
        <taxon>Eukaryota</taxon>
        <taxon>Fungi</taxon>
        <taxon>Dikarya</taxon>
        <taxon>Ascomycota</taxon>
        <taxon>Pezizomycotina</taxon>
        <taxon>Sordariomycetes</taxon>
        <taxon>Hypocreomycetidae</taxon>
        <taxon>Hypocreales</taxon>
        <taxon>Hypocreaceae</taxon>
        <taxon>Cladobotryum</taxon>
    </lineage>
</organism>
<dbReference type="InterPro" id="IPR001138">
    <property type="entry name" value="Zn2Cys6_DnaBD"/>
</dbReference>
<dbReference type="PROSITE" id="PS50048">
    <property type="entry name" value="ZN2_CY6_FUNGAL_2"/>
    <property type="match status" value="1"/>
</dbReference>
<name>A0ABR0SEJ2_9HYPO</name>
<sequence length="694" mass="77943">MDNRYVPLRPAPITNLGDVQSSSSGSDTKRRRVGVSVACEVCRKRKIRCDGNRPACSACQGRAEPCIYREVHLTKESAQHILEIIYLLNSMPKEEASRVLKFLKTEKDASIVLSVLRGGMDAKQRPSDATVAAAIMEESFLSLELEAQNPVAYPMLSPINIDVGGMRILHMLREQQTGNWPPSPREAGVSPTRSPTTLGRHKDAPILCDSRLHDLDIQCWTNVPIDNGLASSIISLYLQTDHPLLGHFDPDLFVSDLVNRRDDYCSSLLVNSLLYWACQMYTAIDHRADALANDFCDEAEELWRIERGQPSILNMAAAQFLSLAYLGQGKDHAVLSYLVDAGNMGVQIGLFGVENHAFHHRFGKMTAEARCAYSHAAWGVFNWTVLISLFYHQPGVECPRDPPELPLPGEGELHTQNRPSAPYMGEFLPHLCRFWSIVHEVGKVYYMSSRACEPTQELLRFAEFKFRELLAWSNGLPSSLSRDEHNSHPTLILHLWLHAAVLDIFRPFVGSQSPQIRRLRTFSSQASSPDAVYAASVNQLKRLIVVFRMNHKPSTYTILWHTALIYVANAVLRRTDEESWYFYFLLCVYGYEGLRRSWRVTEAITRGLLSMALRNGDISSETARHILKDVEENTKGPAASSPSEIRATFMVDLDLAWSDPGSATVEKLAENFEENVAFRDYTNIFDAVSPGGVI</sequence>
<keyword evidence="5" id="KW-1185">Reference proteome</keyword>
<dbReference type="Proteomes" id="UP001338125">
    <property type="component" value="Unassembled WGS sequence"/>
</dbReference>
<feature type="region of interest" description="Disordered" evidence="2">
    <location>
        <begin position="1"/>
        <end position="29"/>
    </location>
</feature>
<gene>
    <name evidence="4" type="ORF">PT974_08861</name>
</gene>
<dbReference type="SUPFAM" id="SSF57701">
    <property type="entry name" value="Zn2/Cys6 DNA-binding domain"/>
    <property type="match status" value="1"/>
</dbReference>
<dbReference type="InterPro" id="IPR036864">
    <property type="entry name" value="Zn2-C6_fun-type_DNA-bd_sf"/>
</dbReference>
<evidence type="ECO:0000313" key="5">
    <source>
        <dbReference type="Proteomes" id="UP001338125"/>
    </source>
</evidence>
<feature type="region of interest" description="Disordered" evidence="2">
    <location>
        <begin position="177"/>
        <end position="197"/>
    </location>
</feature>
<comment type="caution">
    <text evidence="4">The sequence shown here is derived from an EMBL/GenBank/DDBJ whole genome shotgun (WGS) entry which is preliminary data.</text>
</comment>
<feature type="domain" description="Zn(2)-C6 fungal-type" evidence="3">
    <location>
        <begin position="38"/>
        <end position="68"/>
    </location>
</feature>
<dbReference type="PROSITE" id="PS00463">
    <property type="entry name" value="ZN2_CY6_FUNGAL_1"/>
    <property type="match status" value="1"/>
</dbReference>
<reference evidence="4 5" key="1">
    <citation type="submission" date="2024-01" db="EMBL/GenBank/DDBJ databases">
        <title>Complete genome of Cladobotryum mycophilum ATHUM6906.</title>
        <authorList>
            <person name="Christinaki A.C."/>
            <person name="Myridakis A.I."/>
            <person name="Kouvelis V.N."/>
        </authorList>
    </citation>
    <scope>NUCLEOTIDE SEQUENCE [LARGE SCALE GENOMIC DNA]</scope>
    <source>
        <strain evidence="4 5">ATHUM6906</strain>
    </source>
</reference>
<protein>
    <submittedName>
        <fullName evidence="4">Nitrogen assimilation transcription factor nit-4-like protein</fullName>
    </submittedName>
</protein>
<dbReference type="Gene3D" id="4.10.240.10">
    <property type="entry name" value="Zn(2)-C6 fungal-type DNA-binding domain"/>
    <property type="match status" value="1"/>
</dbReference>
<evidence type="ECO:0000256" key="1">
    <source>
        <dbReference type="ARBA" id="ARBA00023242"/>
    </source>
</evidence>
<dbReference type="SMART" id="SM00066">
    <property type="entry name" value="GAL4"/>
    <property type="match status" value="1"/>
</dbReference>
<dbReference type="PANTHER" id="PTHR47256">
    <property type="entry name" value="ZN(II)2CYS6 TRANSCRIPTION FACTOR (EUROFUNG)-RELATED"/>
    <property type="match status" value="1"/>
</dbReference>